<protein>
    <submittedName>
        <fullName evidence="5">Cyclic nucleotide-binding protein</fullName>
    </submittedName>
</protein>
<organism evidence="5 6">
    <name type="scientific">Dehalobacter restrictus (strain DSM 9455 / PER-K23)</name>
    <dbReference type="NCBI Taxonomy" id="871738"/>
    <lineage>
        <taxon>Bacteria</taxon>
        <taxon>Bacillati</taxon>
        <taxon>Bacillota</taxon>
        <taxon>Clostridia</taxon>
        <taxon>Eubacteriales</taxon>
        <taxon>Desulfitobacteriaceae</taxon>
        <taxon>Dehalobacter</taxon>
    </lineage>
</organism>
<name>A0ABN4BST3_DEHRP</name>
<proteinExistence type="predicted"/>
<sequence length="238" mass="28057">MKEDLKKLDVVVPDTFFPVEKLVKYTHLGSVKTYPKGSTVVFPGDRMLTLGYVIYGRLRINRFIEDEREKLMYFAGKYCILSLLFTEFSRIYAVATEDSQVCFFTEQQIRQIFRIDDDIVIDVLKNYQSKINYYLRQVTEMNYFNPTVRVVRLLHKLCLTSGIEVDDCIEINIDLSMKDISEITGTHYVTVSKVLGWLRRQNILEKKKNKIIIRDLPKLYMLTHETHVLEVTHGKRIR</sequence>
<dbReference type="PROSITE" id="PS51063">
    <property type="entry name" value="HTH_CRP_2"/>
    <property type="match status" value="1"/>
</dbReference>
<keyword evidence="1" id="KW-0805">Transcription regulation</keyword>
<dbReference type="Proteomes" id="UP000018934">
    <property type="component" value="Chromosome"/>
</dbReference>
<gene>
    <name evidence="5" type="ORF">DEHRE_10475</name>
</gene>
<dbReference type="EMBL" id="CP007033">
    <property type="protein sequence ID" value="AHF10444.1"/>
    <property type="molecule type" value="Genomic_DNA"/>
</dbReference>
<dbReference type="SUPFAM" id="SSF46785">
    <property type="entry name" value="Winged helix' DNA-binding domain"/>
    <property type="match status" value="1"/>
</dbReference>
<dbReference type="SUPFAM" id="SSF51206">
    <property type="entry name" value="cAMP-binding domain-like"/>
    <property type="match status" value="1"/>
</dbReference>
<dbReference type="Pfam" id="PF00027">
    <property type="entry name" value="cNMP_binding"/>
    <property type="match status" value="1"/>
</dbReference>
<keyword evidence="3" id="KW-0804">Transcription</keyword>
<dbReference type="InterPro" id="IPR012318">
    <property type="entry name" value="HTH_CRP"/>
</dbReference>
<evidence type="ECO:0000256" key="1">
    <source>
        <dbReference type="ARBA" id="ARBA00023015"/>
    </source>
</evidence>
<dbReference type="RefSeq" id="WP_025205950.1">
    <property type="nucleotide sequence ID" value="NZ_CP007033.1"/>
</dbReference>
<dbReference type="CDD" id="cd00038">
    <property type="entry name" value="CAP_ED"/>
    <property type="match status" value="1"/>
</dbReference>
<evidence type="ECO:0000259" key="4">
    <source>
        <dbReference type="PROSITE" id="PS51063"/>
    </source>
</evidence>
<reference evidence="5 6" key="1">
    <citation type="journal article" date="2013" name="Stand. Genomic Sci.">
        <title>Complete genome sequence of Dehalobacter restrictus PER-K23(T.).</title>
        <authorList>
            <person name="Kruse T."/>
            <person name="Maillard J."/>
            <person name="Goodwin L."/>
            <person name="Woyke T."/>
            <person name="Teshima H."/>
            <person name="Bruce D."/>
            <person name="Detter C."/>
            <person name="Tapia R."/>
            <person name="Han C."/>
            <person name="Huntemann M."/>
            <person name="Wei C.L."/>
            <person name="Han J."/>
            <person name="Chen A."/>
            <person name="Kyrpides N."/>
            <person name="Szeto E."/>
            <person name="Markowitz V."/>
            <person name="Ivanova N."/>
            <person name="Pagani I."/>
            <person name="Pati A."/>
            <person name="Pitluck S."/>
            <person name="Nolan M."/>
            <person name="Holliger C."/>
            <person name="Smidt H."/>
        </authorList>
    </citation>
    <scope>NUCLEOTIDE SEQUENCE [LARGE SCALE GENOMIC DNA]</scope>
    <source>
        <strain evidence="6">DSM 9455</strain>
    </source>
</reference>
<dbReference type="Gene3D" id="2.60.120.10">
    <property type="entry name" value="Jelly Rolls"/>
    <property type="match status" value="1"/>
</dbReference>
<feature type="domain" description="HTH crp-type" evidence="4">
    <location>
        <begin position="144"/>
        <end position="217"/>
    </location>
</feature>
<evidence type="ECO:0000256" key="2">
    <source>
        <dbReference type="ARBA" id="ARBA00023125"/>
    </source>
</evidence>
<dbReference type="InterPro" id="IPR036390">
    <property type="entry name" value="WH_DNA-bd_sf"/>
</dbReference>
<dbReference type="Gene3D" id="1.10.10.10">
    <property type="entry name" value="Winged helix-like DNA-binding domain superfamily/Winged helix DNA-binding domain"/>
    <property type="match status" value="1"/>
</dbReference>
<dbReference type="InterPro" id="IPR018490">
    <property type="entry name" value="cNMP-bd_dom_sf"/>
</dbReference>
<keyword evidence="2" id="KW-0238">DNA-binding</keyword>
<accession>A0ABN4BST3</accession>
<dbReference type="InterPro" id="IPR036388">
    <property type="entry name" value="WH-like_DNA-bd_sf"/>
</dbReference>
<dbReference type="SMART" id="SM00419">
    <property type="entry name" value="HTH_CRP"/>
    <property type="match status" value="1"/>
</dbReference>
<keyword evidence="6" id="KW-1185">Reference proteome</keyword>
<dbReference type="InterPro" id="IPR000595">
    <property type="entry name" value="cNMP-bd_dom"/>
</dbReference>
<evidence type="ECO:0000256" key="3">
    <source>
        <dbReference type="ARBA" id="ARBA00023163"/>
    </source>
</evidence>
<dbReference type="InterPro" id="IPR014710">
    <property type="entry name" value="RmlC-like_jellyroll"/>
</dbReference>
<evidence type="ECO:0000313" key="5">
    <source>
        <dbReference type="EMBL" id="AHF10444.1"/>
    </source>
</evidence>
<evidence type="ECO:0000313" key="6">
    <source>
        <dbReference type="Proteomes" id="UP000018934"/>
    </source>
</evidence>
<dbReference type="Pfam" id="PF13545">
    <property type="entry name" value="HTH_Crp_2"/>
    <property type="match status" value="1"/>
</dbReference>